<reference evidence="3 4" key="1">
    <citation type="submission" date="2020-11" db="EMBL/GenBank/DDBJ databases">
        <authorList>
            <person name="Wallbank WR R."/>
            <person name="Pardo Diaz C."/>
            <person name="Kozak K."/>
            <person name="Martin S."/>
            <person name="Jiggins C."/>
            <person name="Moest M."/>
            <person name="Warren A I."/>
            <person name="Generalovic N T."/>
            <person name="Byers J.R.P. K."/>
            <person name="Montejo-Kovacevich G."/>
            <person name="Yen C E."/>
        </authorList>
    </citation>
    <scope>NUCLEOTIDE SEQUENCE [LARGE SCALE GENOMIC DNA]</scope>
</reference>
<dbReference type="PANTHER" id="PTHR19290:SF167">
    <property type="entry name" value="PROTEIN DIMMED"/>
    <property type="match status" value="1"/>
</dbReference>
<dbReference type="GO" id="GO:0000981">
    <property type="term" value="F:DNA-binding transcription factor activity, RNA polymerase II-specific"/>
    <property type="evidence" value="ECO:0007669"/>
    <property type="project" value="TreeGrafter"/>
</dbReference>
<dbReference type="InterPro" id="IPR050359">
    <property type="entry name" value="bHLH_transcription_factors"/>
</dbReference>
<dbReference type="GO" id="GO:0045944">
    <property type="term" value="P:positive regulation of transcription by RNA polymerase II"/>
    <property type="evidence" value="ECO:0007669"/>
    <property type="project" value="TreeGrafter"/>
</dbReference>
<sequence length="253" mass="27531">MKAGIVASSVATVPKEEDTICTAELFSPQIQNTNAYFEQFSSGPLSGASGGILGETMLTTPETGSNHTASYNEIDSTRPRRTSRRTQPMNTFDPDMTDSSSQSDDTSGGGGSSNGGTRASSRGRSTGGTSRRRKGALNAKERNLRRLESNERERMRMHSLNDAFQSLREVIPHVKKERRLSKIETLTLAKNYITALTDVILLMRGEETTGAASSVAFPSPEINCNIFADTNTGASDNIMSTANIYEEPFREFL</sequence>
<dbReference type="GO" id="GO:0007423">
    <property type="term" value="P:sensory organ development"/>
    <property type="evidence" value="ECO:0007669"/>
    <property type="project" value="TreeGrafter"/>
</dbReference>
<evidence type="ECO:0000313" key="3">
    <source>
        <dbReference type="EMBL" id="CAD7088025.1"/>
    </source>
</evidence>
<dbReference type="OrthoDB" id="10039134at2759"/>
<dbReference type="SMART" id="SM00353">
    <property type="entry name" value="HLH"/>
    <property type="match status" value="1"/>
</dbReference>
<dbReference type="InterPro" id="IPR011598">
    <property type="entry name" value="bHLH_dom"/>
</dbReference>
<dbReference type="Pfam" id="PF00010">
    <property type="entry name" value="HLH"/>
    <property type="match status" value="1"/>
</dbReference>
<dbReference type="Gene3D" id="4.10.280.10">
    <property type="entry name" value="Helix-loop-helix DNA-binding domain"/>
    <property type="match status" value="1"/>
</dbReference>
<feature type="domain" description="BHLH" evidence="2">
    <location>
        <begin position="144"/>
        <end position="196"/>
    </location>
</feature>
<feature type="region of interest" description="Disordered" evidence="1">
    <location>
        <begin position="51"/>
        <end position="142"/>
    </location>
</feature>
<dbReference type="InParanoid" id="A0A7R8YX37"/>
<dbReference type="FunCoup" id="A0A7R8YX37">
    <property type="interactions" value="5"/>
</dbReference>
<dbReference type="Proteomes" id="UP000594454">
    <property type="component" value="Chromosome 4"/>
</dbReference>
<protein>
    <recommendedName>
        <fullName evidence="2">BHLH domain-containing protein</fullName>
    </recommendedName>
</protein>
<dbReference type="SUPFAM" id="SSF47459">
    <property type="entry name" value="HLH, helix-loop-helix DNA-binding domain"/>
    <property type="match status" value="1"/>
</dbReference>
<dbReference type="GO" id="GO:0005634">
    <property type="term" value="C:nucleus"/>
    <property type="evidence" value="ECO:0007669"/>
    <property type="project" value="TreeGrafter"/>
</dbReference>
<dbReference type="CDD" id="cd19712">
    <property type="entry name" value="bHLH_TS_dimmed_like"/>
    <property type="match status" value="1"/>
</dbReference>
<evidence type="ECO:0000313" key="4">
    <source>
        <dbReference type="Proteomes" id="UP000594454"/>
    </source>
</evidence>
<feature type="compositionally biased region" description="Low complexity" evidence="1">
    <location>
        <begin position="115"/>
        <end position="129"/>
    </location>
</feature>
<dbReference type="InterPro" id="IPR036638">
    <property type="entry name" value="HLH_DNA-bd_sf"/>
</dbReference>
<organism evidence="3 4">
    <name type="scientific">Hermetia illucens</name>
    <name type="common">Black soldier fly</name>
    <dbReference type="NCBI Taxonomy" id="343691"/>
    <lineage>
        <taxon>Eukaryota</taxon>
        <taxon>Metazoa</taxon>
        <taxon>Ecdysozoa</taxon>
        <taxon>Arthropoda</taxon>
        <taxon>Hexapoda</taxon>
        <taxon>Insecta</taxon>
        <taxon>Pterygota</taxon>
        <taxon>Neoptera</taxon>
        <taxon>Endopterygota</taxon>
        <taxon>Diptera</taxon>
        <taxon>Brachycera</taxon>
        <taxon>Stratiomyomorpha</taxon>
        <taxon>Stratiomyidae</taxon>
        <taxon>Hermetiinae</taxon>
        <taxon>Hermetia</taxon>
    </lineage>
</organism>
<gene>
    <name evidence="3" type="ORF">HERILL_LOCUS10687</name>
</gene>
<proteinExistence type="predicted"/>
<dbReference type="GO" id="GO:0046983">
    <property type="term" value="F:protein dimerization activity"/>
    <property type="evidence" value="ECO:0007669"/>
    <property type="project" value="InterPro"/>
</dbReference>
<dbReference type="PANTHER" id="PTHR19290">
    <property type="entry name" value="BASIC HELIX-LOOP-HELIX PROTEIN NEUROGENIN-RELATED"/>
    <property type="match status" value="1"/>
</dbReference>
<dbReference type="GO" id="GO:0070888">
    <property type="term" value="F:E-box binding"/>
    <property type="evidence" value="ECO:0007669"/>
    <property type="project" value="TreeGrafter"/>
</dbReference>
<dbReference type="AlphaFoldDB" id="A0A7R8YX37"/>
<feature type="compositionally biased region" description="Polar residues" evidence="1">
    <location>
        <begin position="57"/>
        <end position="74"/>
    </location>
</feature>
<keyword evidence="4" id="KW-1185">Reference proteome</keyword>
<evidence type="ECO:0000259" key="2">
    <source>
        <dbReference type="PROSITE" id="PS50888"/>
    </source>
</evidence>
<dbReference type="GO" id="GO:0061564">
    <property type="term" value="P:axon development"/>
    <property type="evidence" value="ECO:0007669"/>
    <property type="project" value="TreeGrafter"/>
</dbReference>
<dbReference type="EMBL" id="LR899012">
    <property type="protein sequence ID" value="CAD7088025.1"/>
    <property type="molecule type" value="Genomic_DNA"/>
</dbReference>
<name>A0A7R8YX37_HERIL</name>
<evidence type="ECO:0000256" key="1">
    <source>
        <dbReference type="SAM" id="MobiDB-lite"/>
    </source>
</evidence>
<dbReference type="PROSITE" id="PS50888">
    <property type="entry name" value="BHLH"/>
    <property type="match status" value="1"/>
</dbReference>
<feature type="compositionally biased region" description="Low complexity" evidence="1">
    <location>
        <begin position="97"/>
        <end position="106"/>
    </location>
</feature>
<accession>A0A7R8YX37</accession>